<reference evidence="2 3" key="1">
    <citation type="submission" date="2020-05" db="EMBL/GenBank/DDBJ databases">
        <title>Complete genome sequencing of Campylobacter and Arcobacter type strains.</title>
        <authorList>
            <person name="Miller W.G."/>
            <person name="Yee E."/>
        </authorList>
    </citation>
    <scope>NUCLEOTIDE SEQUENCE [LARGE SCALE GENOMIC DNA]</scope>
    <source>
        <strain evidence="2 3">CCUG 73571</strain>
    </source>
</reference>
<evidence type="ECO:0000313" key="2">
    <source>
        <dbReference type="EMBL" id="QKF80110.1"/>
    </source>
</evidence>
<proteinExistence type="predicted"/>
<keyword evidence="1" id="KW-0175">Coiled coil</keyword>
<evidence type="ECO:0000313" key="3">
    <source>
        <dbReference type="Proteomes" id="UP000509246"/>
    </source>
</evidence>
<dbReference type="OrthoDB" id="5362376at2"/>
<sequence>MYDERIINTMTDKVNELIEKYNEVCETNENLRNELVSVKAQNEAKSNQIARLEEELKSRNAQSDAIYKKIEAVLGKQ</sequence>
<keyword evidence="3" id="KW-1185">Reference proteome</keyword>
<dbReference type="AlphaFoldDB" id="A0A7L5I7J5"/>
<dbReference type="EMBL" id="CP053825">
    <property type="protein sequence ID" value="QKF80110.1"/>
    <property type="molecule type" value="Genomic_DNA"/>
</dbReference>
<feature type="coiled-coil region" evidence="1">
    <location>
        <begin position="14"/>
        <end position="62"/>
    </location>
</feature>
<dbReference type="RefSeq" id="WP_139425714.1">
    <property type="nucleotide sequence ID" value="NZ_CBCSFY010000005.1"/>
</dbReference>
<protein>
    <recommendedName>
        <fullName evidence="4">DUF904 domain-containing protein</fullName>
    </recommendedName>
</protein>
<organism evidence="2 3">
    <name type="scientific">Campylobacter armoricus</name>
    <dbReference type="NCBI Taxonomy" id="2505970"/>
    <lineage>
        <taxon>Bacteria</taxon>
        <taxon>Pseudomonadati</taxon>
        <taxon>Campylobacterota</taxon>
        <taxon>Epsilonproteobacteria</taxon>
        <taxon>Campylobacterales</taxon>
        <taxon>Campylobacteraceae</taxon>
        <taxon>Campylobacter</taxon>
    </lineage>
</organism>
<gene>
    <name evidence="2" type="ORF">CARM_1211</name>
</gene>
<evidence type="ECO:0008006" key="4">
    <source>
        <dbReference type="Google" id="ProtNLM"/>
    </source>
</evidence>
<dbReference type="KEGG" id="carm:CARM_1211"/>
<accession>A0A7L5I7J5</accession>
<dbReference type="GeneID" id="56586959"/>
<evidence type="ECO:0000256" key="1">
    <source>
        <dbReference type="SAM" id="Coils"/>
    </source>
</evidence>
<dbReference type="Proteomes" id="UP000509246">
    <property type="component" value="Chromosome"/>
</dbReference>
<name>A0A7L5I7J5_9BACT</name>